<dbReference type="Gene3D" id="1.25.40.10">
    <property type="entry name" value="Tetratricopeptide repeat domain"/>
    <property type="match status" value="2"/>
</dbReference>
<dbReference type="EMBL" id="JAANYQ010000007">
    <property type="protein sequence ID" value="KAF4123017.1"/>
    <property type="molecule type" value="Genomic_DNA"/>
</dbReference>
<dbReference type="PANTHER" id="PTHR10039">
    <property type="entry name" value="AMELOGENIN"/>
    <property type="match status" value="1"/>
</dbReference>
<feature type="domain" description="Nephrocystin 3-like N-terminal" evidence="3">
    <location>
        <begin position="338"/>
        <end position="467"/>
    </location>
</feature>
<feature type="domain" description="DUF7708" evidence="2">
    <location>
        <begin position="122"/>
        <end position="266"/>
    </location>
</feature>
<sequence>MLKGLGLSPSSTLVLCVGEVHSQHNNNSRGSCPSCSISILLQYTDMETNSISDDASFRRQECWKQALEIFNTKLTKDQGKRIDIPQDGLAGDELSAIINQAQAMRTQAAGRQSKLWVHVEHLIHILSQYKKTVDVMIQHDPVGTSLVWGAIRTLLVLADMSEKIAEKEMAVFDEIGHAMTTMLNSMHRWDKYLGIYTQSPRISSAIAYILAQCINFSIRAAEYYKSGRFTHYLKAAVSPKRDKIQRIIDDIREKSDDLEKELSMESGIAQSRQGVALDKIYAVATIINEDHISWQMGHRCRIALEWLEKLAPAKSQPDDSWEEGTCEWILENEVWKKCSGKSILAKYLGRRMQQHKPAVLTHFFRKTDGNSQTRAAAVCTSILVQAIRQHAEAFNGGARKLDSILKQHVEPLTRRYRFHDECSFDELWEPVEAVLEALPDSVLIIDAVDECREDKASEKLMNDLKTLGRSFSSRAIVFARGHYSDYSEYRHHKCLAETIEMDKDVINRDILHFVKREVQRNMCLVAMETQLLVKIQKEARGMFLWAKMMLKYIKAAPTRTEQCSRLHRFPPGLSAMYAALLRDKGSVLNEYQRLIRRNIFMLTAGAVRPFSIAEMVVALKTKSPHAYSALDWLQEPAATINECCWPLIDLRDGKVRFIHASVPEFLTSGHRGDASIEKDVAKGLIPAPMNHDEIHFSLSRICLSELTRRLYSEPRLIYSVLEHNILTADSTAPHTEPSFIHELGGFYDYAASSWHHHLLQQRNGTPFMLWAEYVYYRRGISDLTPIIMIRAKIQEWTNASSLSPDHLGRRMLDNFLLASYKAALDPSFVAEGSLLPLSHLVHYRIALFLNITGTDTGKLYAIRRSLVSQVQPFLGAGHAFVRRCVVDWAMEEINNMHFDEAARLLQRLEAQDWGNPPAASTHAHLEYYAKSHLGLAMYHMIDLDGSIRWQSHAYKGLTRFLGPDHQDTLKSGMYLAQALQAQGKLRDALNIYGFITCTWAKLTSEDHAMSQMGSSTCLRRLGLVEDAKRIGLETLAYRRRVLGSDNNTVVMDSLLNLVLIYRQMGDLDSAEQYVEFAKDIGPGHCARARWSQLTRFRAMLLADRGELNQAIDMLRDLIHAALHVDSMSPSRLETEGDSGRDGRDILWARHDLAILLREAGRPEEASLVFRGLVEIDLDGSALAPGVNCVAEAETRSDVIVETGAPTILSVAEEATRILLKERDLPSAQKLWRRHGFRWTVESRYWILPGGPYIE</sequence>
<accession>A0A9P5D1Q8</accession>
<evidence type="ECO:0000313" key="4">
    <source>
        <dbReference type="EMBL" id="KAF4123017.1"/>
    </source>
</evidence>
<evidence type="ECO:0000259" key="2">
    <source>
        <dbReference type="Pfam" id="PF24809"/>
    </source>
</evidence>
<keyword evidence="5" id="KW-1185">Reference proteome</keyword>
<dbReference type="RefSeq" id="XP_035321669.1">
    <property type="nucleotide sequence ID" value="XM_035468535.1"/>
</dbReference>
<dbReference type="InterPro" id="IPR056884">
    <property type="entry name" value="NPHP3-like_N"/>
</dbReference>
<dbReference type="OrthoDB" id="21416at2759"/>
<gene>
    <name evidence="4" type="ORF">GMORB2_6565</name>
</gene>
<dbReference type="Pfam" id="PF24883">
    <property type="entry name" value="NPHP3_N"/>
    <property type="match status" value="1"/>
</dbReference>
<dbReference type="SUPFAM" id="SSF48452">
    <property type="entry name" value="TPR-like"/>
    <property type="match status" value="1"/>
</dbReference>
<organism evidence="4 5">
    <name type="scientific">Geosmithia morbida</name>
    <dbReference type="NCBI Taxonomy" id="1094350"/>
    <lineage>
        <taxon>Eukaryota</taxon>
        <taxon>Fungi</taxon>
        <taxon>Dikarya</taxon>
        <taxon>Ascomycota</taxon>
        <taxon>Pezizomycotina</taxon>
        <taxon>Sordariomycetes</taxon>
        <taxon>Hypocreomycetidae</taxon>
        <taxon>Hypocreales</taxon>
        <taxon>Bionectriaceae</taxon>
        <taxon>Geosmithia</taxon>
    </lineage>
</organism>
<evidence type="ECO:0000259" key="3">
    <source>
        <dbReference type="Pfam" id="PF24883"/>
    </source>
</evidence>
<dbReference type="Pfam" id="PF24809">
    <property type="entry name" value="DUF7708"/>
    <property type="match status" value="1"/>
</dbReference>
<dbReference type="GeneID" id="55972790"/>
<dbReference type="Proteomes" id="UP000749293">
    <property type="component" value="Unassembled WGS sequence"/>
</dbReference>
<evidence type="ECO:0000256" key="1">
    <source>
        <dbReference type="ARBA" id="ARBA00022737"/>
    </source>
</evidence>
<name>A0A9P5D1Q8_9HYPO</name>
<dbReference type="AlphaFoldDB" id="A0A9P5D1Q8"/>
<dbReference type="PANTHER" id="PTHR10039:SF14">
    <property type="entry name" value="NACHT DOMAIN-CONTAINING PROTEIN"/>
    <property type="match status" value="1"/>
</dbReference>
<keyword evidence="1" id="KW-0677">Repeat</keyword>
<protein>
    <submittedName>
        <fullName evidence="4">Tetratricopeptide (TPR) repeat</fullName>
    </submittedName>
</protein>
<evidence type="ECO:0000313" key="5">
    <source>
        <dbReference type="Proteomes" id="UP000749293"/>
    </source>
</evidence>
<comment type="caution">
    <text evidence="4">The sequence shown here is derived from an EMBL/GenBank/DDBJ whole genome shotgun (WGS) entry which is preliminary data.</text>
</comment>
<dbReference type="InterPro" id="IPR011990">
    <property type="entry name" value="TPR-like_helical_dom_sf"/>
</dbReference>
<reference evidence="4" key="1">
    <citation type="submission" date="2020-03" db="EMBL/GenBank/DDBJ databases">
        <title>Site-based positive gene gene selection in Geosmithia morbida across the United States reveals a broad range of putative effectors and factors for local host and environmental adapation.</title>
        <authorList>
            <person name="Onufrak A."/>
            <person name="Murdoch R.W."/>
            <person name="Gazis R."/>
            <person name="Huff M."/>
            <person name="Staton M."/>
            <person name="Klingeman W."/>
            <person name="Hadziabdic D."/>
        </authorList>
    </citation>
    <scope>NUCLEOTIDE SEQUENCE</scope>
    <source>
        <strain evidence="4">1262</strain>
    </source>
</reference>
<proteinExistence type="predicted"/>
<dbReference type="InterPro" id="IPR056125">
    <property type="entry name" value="DUF7708"/>
</dbReference>